<dbReference type="Gene3D" id="2.60.40.10">
    <property type="entry name" value="Immunoglobulins"/>
    <property type="match status" value="2"/>
</dbReference>
<dbReference type="SUPFAM" id="SSF48726">
    <property type="entry name" value="Immunoglobulin"/>
    <property type="match status" value="2"/>
</dbReference>
<evidence type="ECO:0000259" key="1">
    <source>
        <dbReference type="PROSITE" id="PS50835"/>
    </source>
</evidence>
<dbReference type="AlphaFoldDB" id="A0A672FKK4"/>
<organism evidence="2 3">
    <name type="scientific">Salarias fasciatus</name>
    <name type="common">Jewelled blenny</name>
    <name type="synonym">Blennius fasciatus</name>
    <dbReference type="NCBI Taxonomy" id="181472"/>
    <lineage>
        <taxon>Eukaryota</taxon>
        <taxon>Metazoa</taxon>
        <taxon>Chordata</taxon>
        <taxon>Craniata</taxon>
        <taxon>Vertebrata</taxon>
        <taxon>Euteleostomi</taxon>
        <taxon>Actinopterygii</taxon>
        <taxon>Neopterygii</taxon>
        <taxon>Teleostei</taxon>
        <taxon>Neoteleostei</taxon>
        <taxon>Acanthomorphata</taxon>
        <taxon>Ovalentaria</taxon>
        <taxon>Blenniimorphae</taxon>
        <taxon>Blenniiformes</taxon>
        <taxon>Blennioidei</taxon>
        <taxon>Blenniidae</taxon>
        <taxon>Salariinae</taxon>
        <taxon>Salarias</taxon>
    </lineage>
</organism>
<dbReference type="InterPro" id="IPR013783">
    <property type="entry name" value="Ig-like_fold"/>
</dbReference>
<dbReference type="Proteomes" id="UP000472267">
    <property type="component" value="Chromosome 11"/>
</dbReference>
<feature type="domain" description="Ig-like" evidence="1">
    <location>
        <begin position="90"/>
        <end position="170"/>
    </location>
</feature>
<dbReference type="SMART" id="SM00409">
    <property type="entry name" value="IG"/>
    <property type="match status" value="2"/>
</dbReference>
<accession>A0A672FKK4</accession>
<name>A0A672FKK4_SALFA</name>
<dbReference type="Pfam" id="PF13895">
    <property type="entry name" value="Ig_2"/>
    <property type="match status" value="1"/>
</dbReference>
<keyword evidence="3" id="KW-1185">Reference proteome</keyword>
<dbReference type="SMART" id="SM00408">
    <property type="entry name" value="IGc2"/>
    <property type="match status" value="2"/>
</dbReference>
<dbReference type="CDD" id="cd00096">
    <property type="entry name" value="Ig"/>
    <property type="match status" value="1"/>
</dbReference>
<protein>
    <recommendedName>
        <fullName evidence="1">Ig-like domain-containing protein</fullName>
    </recommendedName>
</protein>
<feature type="domain" description="Ig-like" evidence="1">
    <location>
        <begin position="12"/>
        <end position="81"/>
    </location>
</feature>
<proteinExistence type="predicted"/>
<dbReference type="InterPro" id="IPR003598">
    <property type="entry name" value="Ig_sub2"/>
</dbReference>
<dbReference type="PANTHER" id="PTHR46013:SF4">
    <property type="entry name" value="B-CELL RECEPTOR CD22-RELATED"/>
    <property type="match status" value="1"/>
</dbReference>
<dbReference type="InterPro" id="IPR003599">
    <property type="entry name" value="Ig_sub"/>
</dbReference>
<dbReference type="PANTHER" id="PTHR46013">
    <property type="entry name" value="VASCULAR CELL ADHESION MOLECULE 1"/>
    <property type="match status" value="1"/>
</dbReference>
<reference evidence="2" key="1">
    <citation type="submission" date="2019-06" db="EMBL/GenBank/DDBJ databases">
        <authorList>
            <consortium name="Wellcome Sanger Institute Data Sharing"/>
        </authorList>
    </citation>
    <scope>NUCLEOTIDE SEQUENCE [LARGE SCALE GENOMIC DNA]</scope>
</reference>
<dbReference type="Pfam" id="PF13927">
    <property type="entry name" value="Ig_3"/>
    <property type="match status" value="1"/>
</dbReference>
<reference evidence="2" key="3">
    <citation type="submission" date="2025-09" db="UniProtKB">
        <authorList>
            <consortium name="Ensembl"/>
        </authorList>
    </citation>
    <scope>IDENTIFICATION</scope>
</reference>
<dbReference type="InterPro" id="IPR007110">
    <property type="entry name" value="Ig-like_dom"/>
</dbReference>
<dbReference type="Ensembl" id="ENSSFAT00005005547.1">
    <property type="protein sequence ID" value="ENSSFAP00005005245.1"/>
    <property type="gene ID" value="ENSSFAG00005003264.1"/>
</dbReference>
<sequence>MDQSKADQHYIPYGCTNNTSVSHSGPVTEGSSVTLSCSAEANPAVDSYSWYNPDGEQVGTKKKLSITVSEADSQFYCKASNKYGCSVIPPKETTVVLDHAGPVVEGSSVSLLCRSRSNPPVTNYTWFRGEEEDKEPGSVLVLTGVDASHSGDYRCTAKNQLGEETSAPVRLDVQCESIQHRVDSH</sequence>
<dbReference type="PROSITE" id="PS50835">
    <property type="entry name" value="IG_LIKE"/>
    <property type="match status" value="2"/>
</dbReference>
<evidence type="ECO:0000313" key="3">
    <source>
        <dbReference type="Proteomes" id="UP000472267"/>
    </source>
</evidence>
<evidence type="ECO:0000313" key="2">
    <source>
        <dbReference type="Ensembl" id="ENSSFAP00005005245.1"/>
    </source>
</evidence>
<dbReference type="InterPro" id="IPR036179">
    <property type="entry name" value="Ig-like_dom_sf"/>
</dbReference>
<reference evidence="2" key="2">
    <citation type="submission" date="2025-08" db="UniProtKB">
        <authorList>
            <consortium name="Ensembl"/>
        </authorList>
    </citation>
    <scope>IDENTIFICATION</scope>
</reference>